<dbReference type="GO" id="GO:0000287">
    <property type="term" value="F:magnesium ion binding"/>
    <property type="evidence" value="ECO:0007669"/>
    <property type="project" value="InterPro"/>
</dbReference>
<dbReference type="InterPro" id="IPR029033">
    <property type="entry name" value="His_PPase_superfam"/>
</dbReference>
<dbReference type="InterPro" id="IPR013078">
    <property type="entry name" value="His_Pase_superF_clade-1"/>
</dbReference>
<dbReference type="Pfam" id="PF00300">
    <property type="entry name" value="His_Phos_1"/>
    <property type="match status" value="1"/>
</dbReference>
<dbReference type="Proteomes" id="UP000265930">
    <property type="component" value="Unassembled WGS sequence"/>
</dbReference>
<dbReference type="SMART" id="SM00855">
    <property type="entry name" value="PGAM"/>
    <property type="match status" value="1"/>
</dbReference>
<dbReference type="PANTHER" id="PTHR48100">
    <property type="entry name" value="BROAD-SPECIFICITY PHOSPHATASE YOR283W-RELATED"/>
    <property type="match status" value="1"/>
</dbReference>
<dbReference type="Gene3D" id="3.40.50.1240">
    <property type="entry name" value="Phosphoglycerate mutase-like"/>
    <property type="match status" value="1"/>
</dbReference>
<feature type="binding site" evidence="1">
    <location>
        <position position="190"/>
    </location>
    <ligand>
        <name>substrate</name>
    </ligand>
</feature>
<evidence type="ECO:0000313" key="2">
    <source>
        <dbReference type="EMBL" id="RII35774.1"/>
    </source>
</evidence>
<dbReference type="SUPFAM" id="SSF50324">
    <property type="entry name" value="Inorganic pyrophosphatase"/>
    <property type="match status" value="1"/>
</dbReference>
<evidence type="ECO:0008006" key="4">
    <source>
        <dbReference type="Google" id="ProtNLM"/>
    </source>
</evidence>
<dbReference type="PANTHER" id="PTHR48100:SF1">
    <property type="entry name" value="HISTIDINE PHOSPHATASE FAMILY PROTEIN-RELATED"/>
    <property type="match status" value="1"/>
</dbReference>
<dbReference type="GO" id="GO:0005737">
    <property type="term" value="C:cytoplasm"/>
    <property type="evidence" value="ECO:0007669"/>
    <property type="project" value="InterPro"/>
</dbReference>
<comment type="caution">
    <text evidence="2">The sequence shown here is derived from an EMBL/GenBank/DDBJ whole genome shotgun (WGS) entry which is preliminary data.</text>
</comment>
<dbReference type="InterPro" id="IPR036649">
    <property type="entry name" value="Pyrophosphatase_sf"/>
</dbReference>
<sequence length="330" mass="38324">MKYCAQTDTFIEKDCISLSYSRNVHQPYGWIKESGTPPCAHLDVIVMTDKKYKLGDEDTIKIIGVFRRNDGDHKLVGVLKDRDITDFSQLTDSEKEDMHRLYPREDVGEGWFGHEIAEEIIKTFFQNKRRKTIIMVQHTQSQHHINNMIGAWGDWELTKFGREQAYEIGKWLLNENCDKGFSMYVSDLKRAFQTSQEINRTLNITPVVAEVIREVNAGAGNGKSREWYHSNKKPENEYYDSDYKPFDDAESDNDLWNRLYPFYQDIISNNQEKILIISHGTTLSFLQSMLIGDSFYALAKRRFIGLSGSVSKLTLETNGKVMINYLNQRI</sequence>
<protein>
    <recommendedName>
        <fullName evidence="4">Inorganic diphosphatase</fullName>
    </recommendedName>
</protein>
<dbReference type="GO" id="GO:0006796">
    <property type="term" value="P:phosphate-containing compound metabolic process"/>
    <property type="evidence" value="ECO:0007669"/>
    <property type="project" value="InterPro"/>
</dbReference>
<proteinExistence type="predicted"/>
<reference evidence="2 3" key="1">
    <citation type="submission" date="2018-08" db="EMBL/GenBank/DDBJ databases">
        <title>Genome of Clostridium chromiireducens C1, DSM12136.</title>
        <authorList>
            <person name="Xing M."/>
            <person name="Wei Y."/>
            <person name="Ang E.L."/>
            <person name="Zhao H."/>
            <person name="Zhang Y."/>
        </authorList>
    </citation>
    <scope>NUCLEOTIDE SEQUENCE [LARGE SCALE GENOMIC DNA]</scope>
    <source>
        <strain evidence="2 3">C1</strain>
    </source>
</reference>
<dbReference type="CDD" id="cd07067">
    <property type="entry name" value="HP_PGM_like"/>
    <property type="match status" value="1"/>
</dbReference>
<name>A0A399IRU7_9CLOT</name>
<dbReference type="EMBL" id="QXDJ01000002">
    <property type="protein sequence ID" value="RII35774.1"/>
    <property type="molecule type" value="Genomic_DNA"/>
</dbReference>
<evidence type="ECO:0000313" key="3">
    <source>
        <dbReference type="Proteomes" id="UP000265930"/>
    </source>
</evidence>
<dbReference type="InterPro" id="IPR050275">
    <property type="entry name" value="PGM_Phosphatase"/>
</dbReference>
<dbReference type="GO" id="GO:0004427">
    <property type="term" value="F:inorganic diphosphate phosphatase activity"/>
    <property type="evidence" value="ECO:0007669"/>
    <property type="project" value="InterPro"/>
</dbReference>
<gene>
    <name evidence="2" type="ORF">D2A34_09875</name>
</gene>
<dbReference type="GO" id="GO:0016791">
    <property type="term" value="F:phosphatase activity"/>
    <property type="evidence" value="ECO:0007669"/>
    <property type="project" value="TreeGrafter"/>
</dbReference>
<organism evidence="2 3">
    <name type="scientific">Clostridium chromiireducens</name>
    <dbReference type="NCBI Taxonomy" id="225345"/>
    <lineage>
        <taxon>Bacteria</taxon>
        <taxon>Bacillati</taxon>
        <taxon>Bacillota</taxon>
        <taxon>Clostridia</taxon>
        <taxon>Eubacteriales</taxon>
        <taxon>Clostridiaceae</taxon>
        <taxon>Clostridium</taxon>
    </lineage>
</organism>
<evidence type="ECO:0000256" key="1">
    <source>
        <dbReference type="PIRSR" id="PIRSR613078-2"/>
    </source>
</evidence>
<dbReference type="SUPFAM" id="SSF53254">
    <property type="entry name" value="Phosphoglycerate mutase-like"/>
    <property type="match status" value="1"/>
</dbReference>
<dbReference type="AlphaFoldDB" id="A0A399IRU7"/>
<accession>A0A399IRU7</accession>